<evidence type="ECO:0000256" key="1">
    <source>
        <dbReference type="SAM" id="MobiDB-lite"/>
    </source>
</evidence>
<name>A0A0G1U0Q8_9BACT</name>
<organism evidence="2 3">
    <name type="scientific">Candidatus Gottesmanbacteria bacterium GW2011_GWA2_47_9</name>
    <dbReference type="NCBI Taxonomy" id="1618445"/>
    <lineage>
        <taxon>Bacteria</taxon>
        <taxon>Candidatus Gottesmaniibacteriota</taxon>
    </lineage>
</organism>
<evidence type="ECO:0000313" key="2">
    <source>
        <dbReference type="EMBL" id="KKU87667.1"/>
    </source>
</evidence>
<comment type="caution">
    <text evidence="2">The sequence shown here is derived from an EMBL/GenBank/DDBJ whole genome shotgun (WGS) entry which is preliminary data.</text>
</comment>
<reference evidence="2 3" key="1">
    <citation type="journal article" date="2015" name="Nature">
        <title>rRNA introns, odd ribosomes, and small enigmatic genomes across a large radiation of phyla.</title>
        <authorList>
            <person name="Brown C.T."/>
            <person name="Hug L.A."/>
            <person name="Thomas B.C."/>
            <person name="Sharon I."/>
            <person name="Castelle C.J."/>
            <person name="Singh A."/>
            <person name="Wilkins M.J."/>
            <person name="Williams K.H."/>
            <person name="Banfield J.F."/>
        </authorList>
    </citation>
    <scope>NUCLEOTIDE SEQUENCE [LARGE SCALE GENOMIC DNA]</scope>
</reference>
<protein>
    <submittedName>
        <fullName evidence="2">Uncharacterized protein</fullName>
    </submittedName>
</protein>
<evidence type="ECO:0000313" key="3">
    <source>
        <dbReference type="Proteomes" id="UP000034739"/>
    </source>
</evidence>
<accession>A0A0G1U0Q8</accession>
<gene>
    <name evidence="2" type="ORF">UY16_C0021G0017</name>
</gene>
<feature type="region of interest" description="Disordered" evidence="1">
    <location>
        <begin position="118"/>
        <end position="140"/>
    </location>
</feature>
<dbReference type="AlphaFoldDB" id="A0A0G1U0Q8"/>
<dbReference type="Proteomes" id="UP000034739">
    <property type="component" value="Unassembled WGS sequence"/>
</dbReference>
<proteinExistence type="predicted"/>
<dbReference type="EMBL" id="LCOY01000021">
    <property type="protein sequence ID" value="KKU87667.1"/>
    <property type="molecule type" value="Genomic_DNA"/>
</dbReference>
<sequence>MSPDDIRQQIELQVVELIKARTADGSMSEERSQAVSQRTLDLLQPGMSLEELYRAISKLDDNAPELSPIVLPYLRDYETNVTQKAHEEIRRLMSAGQFDAAAKLGEKAIKQDVQLVWEGRSNRPPAPPTRPTFRQNPFQR</sequence>